<comment type="caution">
    <text evidence="9">The sequence shown here is derived from an EMBL/GenBank/DDBJ whole genome shotgun (WGS) entry which is preliminary data.</text>
</comment>
<dbReference type="InterPro" id="IPR017583">
    <property type="entry name" value="Tagatose/fructose_Pkinase"/>
</dbReference>
<feature type="region of interest" description="Disordered" evidence="7">
    <location>
        <begin position="189"/>
        <end position="209"/>
    </location>
</feature>
<evidence type="ECO:0000256" key="5">
    <source>
        <dbReference type="ARBA" id="ARBA00022840"/>
    </source>
</evidence>
<name>A0A852XER1_9MICO</name>
<dbReference type="CDD" id="cd01164">
    <property type="entry name" value="FruK_PfkB_like"/>
    <property type="match status" value="1"/>
</dbReference>
<keyword evidence="3" id="KW-0547">Nucleotide-binding</keyword>
<dbReference type="InterPro" id="IPR011611">
    <property type="entry name" value="PfkB_dom"/>
</dbReference>
<dbReference type="PANTHER" id="PTHR46566">
    <property type="entry name" value="1-PHOSPHOFRUCTOKINASE-RELATED"/>
    <property type="match status" value="1"/>
</dbReference>
<dbReference type="EMBL" id="JACBZX010000001">
    <property type="protein sequence ID" value="NYG36951.1"/>
    <property type="molecule type" value="Genomic_DNA"/>
</dbReference>
<dbReference type="PANTHER" id="PTHR46566:SF5">
    <property type="entry name" value="1-PHOSPHOFRUCTOKINASE"/>
    <property type="match status" value="1"/>
</dbReference>
<feature type="domain" description="Carbohydrate kinase PfkB" evidence="8">
    <location>
        <begin position="25"/>
        <end position="305"/>
    </location>
</feature>
<sequence>MITTFTANPSVDRAASLPGELVRGGVLRLGDVRDDPGGKGVNVAKVITMAGVEATAVLPMGAQDPLRPLLQQAGVRAAEHTTEHPVRTNLTITEPDGTTTKLNEPGATLTGSDVAALEELLVQQAAGSRWVALCGSLPPGAPTDWYARLVPRLRAAGTRVAVDTSDAPLVALAEAFPEAAPDLMKPNAEELTQLGGGDPEELESAAAAGDHAPTVAAARRLMERGVGAVLTTLGGSGAVLTTADGAWFAAAPRITVRSTVGAGDSALSGYLLGSLRGLAEPQRLALAVAYGSAAAQLPGTGLPTPEHAGLAGDGTATDITASAISTG</sequence>
<dbReference type="GO" id="GO:0005524">
    <property type="term" value="F:ATP binding"/>
    <property type="evidence" value="ECO:0007669"/>
    <property type="project" value="UniProtKB-KW"/>
</dbReference>
<evidence type="ECO:0000256" key="7">
    <source>
        <dbReference type="SAM" id="MobiDB-lite"/>
    </source>
</evidence>
<proteinExistence type="inferred from homology"/>
<dbReference type="Pfam" id="PF00294">
    <property type="entry name" value="PfkB"/>
    <property type="match status" value="1"/>
</dbReference>
<evidence type="ECO:0000256" key="1">
    <source>
        <dbReference type="ARBA" id="ARBA00010688"/>
    </source>
</evidence>
<dbReference type="PIRSF" id="PIRSF000535">
    <property type="entry name" value="1PFK/6PFK/LacC"/>
    <property type="match status" value="1"/>
</dbReference>
<comment type="similarity">
    <text evidence="1">Belongs to the carbohydrate kinase PfkB family.</text>
</comment>
<evidence type="ECO:0000256" key="3">
    <source>
        <dbReference type="ARBA" id="ARBA00022741"/>
    </source>
</evidence>
<dbReference type="Gene3D" id="3.40.1190.20">
    <property type="match status" value="1"/>
</dbReference>
<keyword evidence="4 9" id="KW-0418">Kinase</keyword>
<keyword evidence="2 6" id="KW-0808">Transferase</keyword>
<keyword evidence="5" id="KW-0067">ATP-binding</keyword>
<evidence type="ECO:0000256" key="6">
    <source>
        <dbReference type="PIRNR" id="PIRNR000535"/>
    </source>
</evidence>
<evidence type="ECO:0000256" key="2">
    <source>
        <dbReference type="ARBA" id="ARBA00022679"/>
    </source>
</evidence>
<dbReference type="NCBIfam" id="TIGR03168">
    <property type="entry name" value="1-PFK"/>
    <property type="match status" value="1"/>
</dbReference>
<accession>A0A852XER1</accession>
<evidence type="ECO:0000256" key="4">
    <source>
        <dbReference type="ARBA" id="ARBA00022777"/>
    </source>
</evidence>
<evidence type="ECO:0000313" key="10">
    <source>
        <dbReference type="Proteomes" id="UP000592181"/>
    </source>
</evidence>
<dbReference type="InterPro" id="IPR029056">
    <property type="entry name" value="Ribokinase-like"/>
</dbReference>
<gene>
    <name evidence="9" type="ORF">BJY28_001420</name>
</gene>
<dbReference type="AlphaFoldDB" id="A0A852XER1"/>
<dbReference type="Proteomes" id="UP000592181">
    <property type="component" value="Unassembled WGS sequence"/>
</dbReference>
<evidence type="ECO:0000313" key="9">
    <source>
        <dbReference type="EMBL" id="NYG36951.1"/>
    </source>
</evidence>
<dbReference type="RefSeq" id="WP_179462387.1">
    <property type="nucleotide sequence ID" value="NZ_JACBZX010000001.1"/>
</dbReference>
<organism evidence="9 10">
    <name type="scientific">Janibacter alkaliphilus</name>
    <dbReference type="NCBI Taxonomy" id="1069963"/>
    <lineage>
        <taxon>Bacteria</taxon>
        <taxon>Bacillati</taxon>
        <taxon>Actinomycetota</taxon>
        <taxon>Actinomycetes</taxon>
        <taxon>Micrococcales</taxon>
        <taxon>Intrasporangiaceae</taxon>
        <taxon>Janibacter</taxon>
    </lineage>
</organism>
<reference evidence="9 10" key="1">
    <citation type="submission" date="2020-07" db="EMBL/GenBank/DDBJ databases">
        <title>Sequencing the genomes of 1000 actinobacteria strains.</title>
        <authorList>
            <person name="Klenk H.-P."/>
        </authorList>
    </citation>
    <scope>NUCLEOTIDE SEQUENCE [LARGE SCALE GENOMIC DNA]</scope>
    <source>
        <strain evidence="9 10">DSM 24723</strain>
    </source>
</reference>
<protein>
    <submittedName>
        <fullName evidence="9">1-phosphofructokinase</fullName>
        <ecNumber evidence="9">2.7.1.56</ecNumber>
    </submittedName>
</protein>
<dbReference type="GO" id="GO:0008662">
    <property type="term" value="F:1-phosphofructokinase activity"/>
    <property type="evidence" value="ECO:0007669"/>
    <property type="project" value="UniProtKB-EC"/>
</dbReference>
<dbReference type="EC" id="2.7.1.56" evidence="9"/>
<dbReference type="SUPFAM" id="SSF53613">
    <property type="entry name" value="Ribokinase-like"/>
    <property type="match status" value="1"/>
</dbReference>
<evidence type="ECO:0000259" key="8">
    <source>
        <dbReference type="Pfam" id="PF00294"/>
    </source>
</evidence>
<dbReference type="GO" id="GO:0005829">
    <property type="term" value="C:cytosol"/>
    <property type="evidence" value="ECO:0007669"/>
    <property type="project" value="TreeGrafter"/>
</dbReference>
<keyword evidence="10" id="KW-1185">Reference proteome</keyword>